<proteinExistence type="predicted"/>
<feature type="signal peptide" evidence="1">
    <location>
        <begin position="1"/>
        <end position="25"/>
    </location>
</feature>
<organism evidence="2 3">
    <name type="scientific">Iningainema tapete BLCC-T55</name>
    <dbReference type="NCBI Taxonomy" id="2748662"/>
    <lineage>
        <taxon>Bacteria</taxon>
        <taxon>Bacillati</taxon>
        <taxon>Cyanobacteriota</taxon>
        <taxon>Cyanophyceae</taxon>
        <taxon>Nostocales</taxon>
        <taxon>Scytonemataceae</taxon>
        <taxon>Iningainema tapete</taxon>
    </lineage>
</organism>
<accession>A0A8J7CAE2</accession>
<reference evidence="2" key="1">
    <citation type="submission" date="2020-09" db="EMBL/GenBank/DDBJ databases">
        <title>Iningainema tapete sp. nov. (Scytonemataceae, Cyanobacteria) from greenhouses in central Florida (USA) produces two types of nodularin with biosynthetic potential for microcystin-LR and anabaenopeptins.</title>
        <authorList>
            <person name="Berthold D.E."/>
            <person name="Lefler F.W."/>
            <person name="Huang I.-S."/>
            <person name="Abdulla H."/>
            <person name="Zimba P.V."/>
            <person name="Laughinghouse H.D. IV."/>
        </authorList>
    </citation>
    <scope>NUCLEOTIDE SEQUENCE</scope>
    <source>
        <strain evidence="2">BLCCT55</strain>
    </source>
</reference>
<name>A0A8J7CAE2_9CYAN</name>
<feature type="chain" id="PRO_5035328494" description="WxL domain-containing protein" evidence="1">
    <location>
        <begin position="26"/>
        <end position="159"/>
    </location>
</feature>
<evidence type="ECO:0000313" key="2">
    <source>
        <dbReference type="EMBL" id="MBD2777031.1"/>
    </source>
</evidence>
<protein>
    <recommendedName>
        <fullName evidence="4">WxL domain-containing protein</fullName>
    </recommendedName>
</protein>
<evidence type="ECO:0000256" key="1">
    <source>
        <dbReference type="SAM" id="SignalP"/>
    </source>
</evidence>
<gene>
    <name evidence="2" type="ORF">ICL16_34530</name>
</gene>
<dbReference type="EMBL" id="JACXAE010000104">
    <property type="protein sequence ID" value="MBD2777031.1"/>
    <property type="molecule type" value="Genomic_DNA"/>
</dbReference>
<keyword evidence="3" id="KW-1185">Reference proteome</keyword>
<dbReference type="AlphaFoldDB" id="A0A8J7CAE2"/>
<comment type="caution">
    <text evidence="2">The sequence shown here is derived from an EMBL/GenBank/DDBJ whole genome shotgun (WGS) entry which is preliminary data.</text>
</comment>
<keyword evidence="1" id="KW-0732">Signal</keyword>
<dbReference type="RefSeq" id="WP_190836096.1">
    <property type="nucleotide sequence ID" value="NZ_CAWPPI010000104.1"/>
</dbReference>
<evidence type="ECO:0000313" key="3">
    <source>
        <dbReference type="Proteomes" id="UP000629098"/>
    </source>
</evidence>
<sequence>MFYRFAFTSSLLITSSIIFDQAALAQSVDVPFNGTVPAQATFSIPIFSTAEPTSSGDSGSNGKTFKSVAPTTISVQSSTPAKITISPPHLVSGPTPDPVGTTHIGFLQFGSTSVRSDVAGGTAALPTGNTNLQVDFLVERPEEFAPGTYTYGLTLTITP</sequence>
<evidence type="ECO:0008006" key="4">
    <source>
        <dbReference type="Google" id="ProtNLM"/>
    </source>
</evidence>
<dbReference type="Proteomes" id="UP000629098">
    <property type="component" value="Unassembled WGS sequence"/>
</dbReference>